<reference evidence="1 2" key="1">
    <citation type="submission" date="2019-05" db="EMBL/GenBank/DDBJ databases">
        <title>Comparative genomics and metabolomics analyses of clavulanic acid producing Streptomyces species provides insight into specialized metabolism and evolution of beta-lactam biosynthetic gene clusters.</title>
        <authorList>
            <person name="Moore M.A."/>
            <person name="Cruz-Morales P."/>
            <person name="Barona Gomez F."/>
            <person name="Kapil T."/>
        </authorList>
    </citation>
    <scope>NUCLEOTIDE SEQUENCE [LARGE SCALE GENOMIC DNA]</scope>
    <source>
        <strain evidence="1 2">NRRL 5741</strain>
    </source>
</reference>
<evidence type="ECO:0000313" key="1">
    <source>
        <dbReference type="EMBL" id="MQT02861.1"/>
    </source>
</evidence>
<comment type="caution">
    <text evidence="1">The sequence shown here is derived from an EMBL/GenBank/DDBJ whole genome shotgun (WGS) entry which is preliminary data.</text>
</comment>
<sequence>MSRFKPFAGFQKEFEIKIGPAIAAWNREEFAVEIREEVERILDFSFDPKETTRTDDGGYYFWYTDDRFEATLIVDDPDNEFPFDRIPVDLDVRSNLDEVPDWELVESLYDRLDALGKYYLLAMSHNSALIASNYDVGDKW</sequence>
<keyword evidence="2" id="KW-1185">Reference proteome</keyword>
<evidence type="ECO:0000313" key="2">
    <source>
        <dbReference type="Proteomes" id="UP000419138"/>
    </source>
</evidence>
<dbReference type="Proteomes" id="UP000419138">
    <property type="component" value="Unassembled WGS sequence"/>
</dbReference>
<dbReference type="RefSeq" id="WP_153524426.1">
    <property type="nucleotide sequence ID" value="NZ_JBEPDZ010000055.1"/>
</dbReference>
<accession>A0A646KLN5</accession>
<organism evidence="1 2">
    <name type="scientific">Streptomyces jumonjinensis</name>
    <dbReference type="NCBI Taxonomy" id="1945"/>
    <lineage>
        <taxon>Bacteria</taxon>
        <taxon>Bacillati</taxon>
        <taxon>Actinomycetota</taxon>
        <taxon>Actinomycetes</taxon>
        <taxon>Kitasatosporales</taxon>
        <taxon>Streptomycetaceae</taxon>
        <taxon>Streptomyces</taxon>
    </lineage>
</organism>
<protein>
    <submittedName>
        <fullName evidence="1">Uncharacterized protein</fullName>
    </submittedName>
</protein>
<name>A0A646KLN5_STRJU</name>
<dbReference type="OrthoDB" id="4230636at2"/>
<gene>
    <name evidence="1" type="ORF">FF041_22530</name>
</gene>
<proteinExistence type="predicted"/>
<dbReference type="EMBL" id="VCLA01000157">
    <property type="protein sequence ID" value="MQT02861.1"/>
    <property type="molecule type" value="Genomic_DNA"/>
</dbReference>
<dbReference type="AlphaFoldDB" id="A0A646KLN5"/>